<proteinExistence type="predicted"/>
<dbReference type="SUPFAM" id="SSF57850">
    <property type="entry name" value="RING/U-box"/>
    <property type="match status" value="1"/>
</dbReference>
<dbReference type="Gene3D" id="3.30.40.10">
    <property type="entry name" value="Zinc/RING finger domain, C3HC4 (zinc finger)"/>
    <property type="match status" value="1"/>
</dbReference>
<dbReference type="Proteomes" id="UP000789570">
    <property type="component" value="Unassembled WGS sequence"/>
</dbReference>
<evidence type="ECO:0000313" key="2">
    <source>
        <dbReference type="Proteomes" id="UP000789570"/>
    </source>
</evidence>
<reference evidence="1" key="1">
    <citation type="submission" date="2021-06" db="EMBL/GenBank/DDBJ databases">
        <authorList>
            <person name="Kallberg Y."/>
            <person name="Tangrot J."/>
            <person name="Rosling A."/>
        </authorList>
    </citation>
    <scope>NUCLEOTIDE SEQUENCE</scope>
    <source>
        <strain evidence="1">UK204</strain>
    </source>
</reference>
<accession>A0A9N9HDT9</accession>
<dbReference type="AlphaFoldDB" id="A0A9N9HDT9"/>
<feature type="non-terminal residue" evidence="1">
    <location>
        <position position="1"/>
    </location>
</feature>
<name>A0A9N9HDT9_9GLOM</name>
<sequence>SERSNNIPPLAIKEEIFDEDISDRSISYHIIQLTAPINSQRESAQREFKTYSFCNKPDPLFKLDEANLELVVRLSCLHSFHLRCIIISLKKYTTCPCCQQPIYLGEDNDARLNPQEEEDRVKKFFKELSNRSQDYNLLLVTNVKTENLTTSDMQYEILDSHYPLGEALEKKLAKFISIHPLQTARILLNAEIKQQFSSNMSHNIFNKKKRSAKNIYNIFKTEGLGRVEIKRIKRISPSSFRKFIDKEIKIIQERGAVLMEFTRSLPEINRLFDAFSRSNAFRMKEHNTLLDTLADPVKGWDLDNY</sequence>
<gene>
    <name evidence="1" type="ORF">FCALED_LOCUS12467</name>
</gene>
<evidence type="ECO:0000313" key="1">
    <source>
        <dbReference type="EMBL" id="CAG8680337.1"/>
    </source>
</evidence>
<dbReference type="OrthoDB" id="2415317at2759"/>
<dbReference type="InterPro" id="IPR013083">
    <property type="entry name" value="Znf_RING/FYVE/PHD"/>
</dbReference>
<organism evidence="1 2">
    <name type="scientific">Funneliformis caledonium</name>
    <dbReference type="NCBI Taxonomy" id="1117310"/>
    <lineage>
        <taxon>Eukaryota</taxon>
        <taxon>Fungi</taxon>
        <taxon>Fungi incertae sedis</taxon>
        <taxon>Mucoromycota</taxon>
        <taxon>Glomeromycotina</taxon>
        <taxon>Glomeromycetes</taxon>
        <taxon>Glomerales</taxon>
        <taxon>Glomeraceae</taxon>
        <taxon>Funneliformis</taxon>
    </lineage>
</organism>
<dbReference type="EMBL" id="CAJVPQ010006083">
    <property type="protein sequence ID" value="CAG8680337.1"/>
    <property type="molecule type" value="Genomic_DNA"/>
</dbReference>
<protein>
    <submittedName>
        <fullName evidence="1">8247_t:CDS:1</fullName>
    </submittedName>
</protein>
<keyword evidence="2" id="KW-1185">Reference proteome</keyword>
<comment type="caution">
    <text evidence="1">The sequence shown here is derived from an EMBL/GenBank/DDBJ whole genome shotgun (WGS) entry which is preliminary data.</text>
</comment>